<keyword evidence="2" id="KW-0808">Transferase</keyword>
<dbReference type="InterPro" id="IPR011009">
    <property type="entry name" value="Kinase-like_dom_sf"/>
</dbReference>
<evidence type="ECO:0000256" key="6">
    <source>
        <dbReference type="ARBA" id="ARBA00022999"/>
    </source>
</evidence>
<evidence type="ECO:0000256" key="3">
    <source>
        <dbReference type="ARBA" id="ARBA00022741"/>
    </source>
</evidence>
<feature type="domain" description="Protein kinase" evidence="8">
    <location>
        <begin position="1"/>
        <end position="208"/>
    </location>
</feature>
<evidence type="ECO:0000256" key="1">
    <source>
        <dbReference type="ARBA" id="ARBA00011903"/>
    </source>
</evidence>
<dbReference type="GO" id="GO:0004715">
    <property type="term" value="F:non-membrane spanning protein tyrosine kinase activity"/>
    <property type="evidence" value="ECO:0007669"/>
    <property type="project" value="UniProtKB-EC"/>
</dbReference>
<dbReference type="InterPro" id="IPR000719">
    <property type="entry name" value="Prot_kinase_dom"/>
</dbReference>
<dbReference type="SUPFAM" id="SSF56112">
    <property type="entry name" value="Protein kinase-like (PK-like)"/>
    <property type="match status" value="1"/>
</dbReference>
<evidence type="ECO:0000256" key="7">
    <source>
        <dbReference type="ARBA" id="ARBA00023137"/>
    </source>
</evidence>
<name>A0A0B1TBG6_OESDE</name>
<dbReference type="OrthoDB" id="28230at2759"/>
<reference evidence="9 10" key="1">
    <citation type="submission" date="2014-03" db="EMBL/GenBank/DDBJ databases">
        <title>Draft genome of the hookworm Oesophagostomum dentatum.</title>
        <authorList>
            <person name="Mitreva M."/>
        </authorList>
    </citation>
    <scope>NUCLEOTIDE SEQUENCE [LARGE SCALE GENOMIC DNA]</scope>
    <source>
        <strain evidence="9 10">OD-Hann</strain>
    </source>
</reference>
<dbReference type="PRINTS" id="PR00109">
    <property type="entry name" value="TYRKINASE"/>
</dbReference>
<dbReference type="InterPro" id="IPR050198">
    <property type="entry name" value="Non-receptor_tyrosine_kinases"/>
</dbReference>
<dbReference type="PIRSF" id="PIRSF000654">
    <property type="entry name" value="Integrin-linked_kinase"/>
    <property type="match status" value="1"/>
</dbReference>
<evidence type="ECO:0000313" key="10">
    <source>
        <dbReference type="Proteomes" id="UP000053660"/>
    </source>
</evidence>
<evidence type="ECO:0000256" key="4">
    <source>
        <dbReference type="ARBA" id="ARBA00022777"/>
    </source>
</evidence>
<keyword evidence="4" id="KW-0418">Kinase</keyword>
<keyword evidence="5" id="KW-0067">ATP-binding</keyword>
<dbReference type="InterPro" id="IPR020635">
    <property type="entry name" value="Tyr_kinase_cat_dom"/>
</dbReference>
<keyword evidence="10" id="KW-1185">Reference proteome</keyword>
<evidence type="ECO:0000259" key="8">
    <source>
        <dbReference type="PROSITE" id="PS50011"/>
    </source>
</evidence>
<dbReference type="FunFam" id="1.10.510.10:FF:000318">
    <property type="entry name" value="Tyrosine-protein kinase"/>
    <property type="match status" value="1"/>
</dbReference>
<keyword evidence="3" id="KW-0547">Nucleotide-binding</keyword>
<dbReference type="Gene3D" id="1.10.510.10">
    <property type="entry name" value="Transferase(Phosphotransferase) domain 1"/>
    <property type="match status" value="1"/>
</dbReference>
<dbReference type="AlphaFoldDB" id="A0A0B1TBG6"/>
<dbReference type="EC" id="2.7.10.2" evidence="1"/>
<evidence type="ECO:0000256" key="5">
    <source>
        <dbReference type="ARBA" id="ARBA00022840"/>
    </source>
</evidence>
<keyword evidence="7" id="KW-0829">Tyrosine-protein kinase</keyword>
<sequence>MKKLRHPKLLALYAVCTKEQPILIVTELMQGSLLNFLHGKGRQCTLPQLVEIAAQVAAGMAYLEEMNFIHRDLAARNILTKNNLNVKIADFGLARILLYENKYYARAGSKFPIKWTAPEAANYGRFTTKSDVWSFGILLMEIVTYGKTPYPGMDNAEVLEQVDAGYRMPCPPGCPPALYEIMCQCWKADAEKRPTFETLQWKLEDLFSLEPRDYREPDPS</sequence>
<protein>
    <recommendedName>
        <fullName evidence="1">non-specific protein-tyrosine kinase</fullName>
        <ecNumber evidence="1">2.7.10.2</ecNumber>
    </recommendedName>
</protein>
<dbReference type="InterPro" id="IPR001245">
    <property type="entry name" value="Ser-Thr/Tyr_kinase_cat_dom"/>
</dbReference>
<gene>
    <name evidence="9" type="ORF">OESDEN_06598</name>
</gene>
<dbReference type="PROSITE" id="PS50011">
    <property type="entry name" value="PROTEIN_KINASE_DOM"/>
    <property type="match status" value="1"/>
</dbReference>
<dbReference type="Pfam" id="PF07714">
    <property type="entry name" value="PK_Tyr_Ser-Thr"/>
    <property type="match status" value="1"/>
</dbReference>
<dbReference type="EMBL" id="KN550743">
    <property type="protein sequence ID" value="KHJ93496.1"/>
    <property type="molecule type" value="Genomic_DNA"/>
</dbReference>
<accession>A0A0B1TBG6</accession>
<dbReference type="SMART" id="SM00219">
    <property type="entry name" value="TyrKc"/>
    <property type="match status" value="1"/>
</dbReference>
<dbReference type="PANTHER" id="PTHR24418">
    <property type="entry name" value="TYROSINE-PROTEIN KINASE"/>
    <property type="match status" value="1"/>
</dbReference>
<dbReference type="Proteomes" id="UP000053660">
    <property type="component" value="Unassembled WGS sequence"/>
</dbReference>
<proteinExistence type="predicted"/>
<evidence type="ECO:0000313" key="9">
    <source>
        <dbReference type="EMBL" id="KHJ93496.1"/>
    </source>
</evidence>
<keyword evidence="6" id="KW-0727">SH2 domain</keyword>
<dbReference type="GO" id="GO:0005524">
    <property type="term" value="F:ATP binding"/>
    <property type="evidence" value="ECO:0007669"/>
    <property type="project" value="UniProtKB-KW"/>
</dbReference>
<evidence type="ECO:0000256" key="2">
    <source>
        <dbReference type="ARBA" id="ARBA00022679"/>
    </source>
</evidence>
<organism evidence="9 10">
    <name type="scientific">Oesophagostomum dentatum</name>
    <name type="common">Nodular worm</name>
    <dbReference type="NCBI Taxonomy" id="61180"/>
    <lineage>
        <taxon>Eukaryota</taxon>
        <taxon>Metazoa</taxon>
        <taxon>Ecdysozoa</taxon>
        <taxon>Nematoda</taxon>
        <taxon>Chromadorea</taxon>
        <taxon>Rhabditida</taxon>
        <taxon>Rhabditina</taxon>
        <taxon>Rhabditomorpha</taxon>
        <taxon>Strongyloidea</taxon>
        <taxon>Strongylidae</taxon>
        <taxon>Oesophagostomum</taxon>
    </lineage>
</organism>